<dbReference type="EMBL" id="AP019779">
    <property type="protein sequence ID" value="BBL62273.1"/>
    <property type="molecule type" value="Genomic_DNA"/>
</dbReference>
<evidence type="ECO:0000313" key="1">
    <source>
        <dbReference type="EMBL" id="BBL62273.1"/>
    </source>
</evidence>
<protein>
    <submittedName>
        <fullName evidence="1">Serine--tRNA ligase</fullName>
    </submittedName>
</protein>
<keyword evidence="1" id="KW-0436">Ligase</keyword>
<gene>
    <name evidence="1" type="ORF">MarbSA_13130</name>
</gene>
<accession>A0ACA8R623</accession>
<evidence type="ECO:0000313" key="2">
    <source>
        <dbReference type="Proteomes" id="UP000825015"/>
    </source>
</evidence>
<organism evidence="1 2">
    <name type="scientific">Methanobrevibacter arboriphilus</name>
    <dbReference type="NCBI Taxonomy" id="39441"/>
    <lineage>
        <taxon>Archaea</taxon>
        <taxon>Methanobacteriati</taxon>
        <taxon>Methanobacteriota</taxon>
        <taxon>Methanomada group</taxon>
        <taxon>Methanobacteria</taxon>
        <taxon>Methanobacteriales</taxon>
        <taxon>Methanobacteriaceae</taxon>
        <taxon>Methanobrevibacter</taxon>
    </lineage>
</organism>
<dbReference type="Proteomes" id="UP000825015">
    <property type="component" value="Chromosome"/>
</dbReference>
<name>A0ACA8R623_METAZ</name>
<reference evidence="1" key="1">
    <citation type="submission" date="2019-06" db="EMBL/GenBank/DDBJ databases">
        <title>Complete genome sequence of Methanobrevibacter arboriphilus strain SA.</title>
        <authorList>
            <person name="Asakawa S."/>
        </authorList>
    </citation>
    <scope>NUCLEOTIDE SEQUENCE</scope>
    <source>
        <strain evidence="1">SA</strain>
    </source>
</reference>
<keyword evidence="2" id="KW-1185">Reference proteome</keyword>
<proteinExistence type="predicted"/>
<sequence>MIYFKLIGSFVFTKDITDLKEVIYKFLNENTKKILTKNGEIGCSINDFKIEKNILTIKFESNQLIRAHEVLIRLKKELSNFTGKKFKIGIRDVLIKYFDIKMESKKSLNIKNLPYVKNIEYGDKCIVILFDTESENKITYSEIEKRIPDRIITLLKNKMNDYGGKNEHWELLWESEDKKFKFKEDPTKVMEKEGWIKRGYNRGQWIYGPQATHLFRTFEKITLKELLEPLGFSEMIFPKLVPWEVWMRSGHAQGVYPEIYYVCPPKTRDPEYWEDVKNIYNITKEIPIDLIENKIDSPIGGMCYAQCPSFWGFLQGETVSIDQLPLKVYDHSGTSHRYESGGIHGIERVDEFHRLELVWLGTRKETLEMAEEIKEKYKNIFENILELKWRTAWVTPWFMAQEGKKGLSDMEGAGTVDYEAITPYNNKWIEFQNLSVNADKYTKGFNVKSQNNKKLWSGCSGIGLERWTAAFISQHGINIENWPDKFKKYFGKLPLGIKTL</sequence>